<organism evidence="6 7">
    <name type="scientific">Kockovaella imperatae</name>
    <dbReference type="NCBI Taxonomy" id="4999"/>
    <lineage>
        <taxon>Eukaryota</taxon>
        <taxon>Fungi</taxon>
        <taxon>Dikarya</taxon>
        <taxon>Basidiomycota</taxon>
        <taxon>Agaricomycotina</taxon>
        <taxon>Tremellomycetes</taxon>
        <taxon>Tremellales</taxon>
        <taxon>Cuniculitremaceae</taxon>
        <taxon>Kockovaella</taxon>
    </lineage>
</organism>
<dbReference type="STRING" id="4999.A0A1Y1UPQ7"/>
<evidence type="ECO:0000256" key="5">
    <source>
        <dbReference type="SAM" id="MobiDB-lite"/>
    </source>
</evidence>
<comment type="subunit">
    <text evidence="3">Component of the pre-66S ribosomal particle.</text>
</comment>
<gene>
    <name evidence="6" type="ORF">BD324DRAFT_648625</name>
</gene>
<dbReference type="InterPro" id="IPR037379">
    <property type="entry name" value="WDR74/Nsa1"/>
</dbReference>
<feature type="compositionally biased region" description="Acidic residues" evidence="5">
    <location>
        <begin position="416"/>
        <end position="439"/>
    </location>
</feature>
<dbReference type="EMBL" id="NBSH01000002">
    <property type="protein sequence ID" value="ORX40011.1"/>
    <property type="molecule type" value="Genomic_DNA"/>
</dbReference>
<evidence type="ECO:0000256" key="4">
    <source>
        <dbReference type="ARBA" id="ARBA00014234"/>
    </source>
</evidence>
<dbReference type="Gene3D" id="2.130.10.10">
    <property type="entry name" value="YVTN repeat-like/Quinoprotein amine dehydrogenase"/>
    <property type="match status" value="1"/>
</dbReference>
<dbReference type="AlphaFoldDB" id="A0A1Y1UPQ7"/>
<evidence type="ECO:0000256" key="3">
    <source>
        <dbReference type="ARBA" id="ARBA00011187"/>
    </source>
</evidence>
<protein>
    <recommendedName>
        <fullName evidence="4">Ribosome biogenesis protein NSA1</fullName>
    </recommendedName>
</protein>
<dbReference type="SUPFAM" id="SSF50978">
    <property type="entry name" value="WD40 repeat-like"/>
    <property type="match status" value="1"/>
</dbReference>
<dbReference type="InterPro" id="IPR015943">
    <property type="entry name" value="WD40/YVTN_repeat-like_dom_sf"/>
</dbReference>
<sequence>MSHVYSFIAPSSAPATLFDVSISSDPSASSSSSSSSLTSIAVNHASHAPIGSVKRICKTSDGSIVLADDAYRLSVLSARPEEVDWEPEVITQHEVSHRKGDLWSGLIPVSSGFISSLSSGKITYNGLDSALAGESSNSHIVDGHVLALASPRPSSNTFALAGKEIDVSIRDVERTFASSSRSQNGEGGSSKKRKTELVEGEIWRAKNMPNNSLQLRPPVHHLCLAYLPLPSGSESGDSTHLVSGTKAGTLRRYDTRQRKPVSEHKLAREGGIGAIAPVNEHEVFFADRGNFVGCADLRTGKLMYSYPGLTSSAHHLVYLNGSPVHPTSDDNSYDEVGHTLREGLLASISPDATLRLLSTVPPREPASKGNPQGGKAKVVGVAGGVGLGSFIYTGFKYRPVVQEEGNEESERAGGSEEGDEDVWNDMDTADSDEDEDEEG</sequence>
<feature type="region of interest" description="Disordered" evidence="5">
    <location>
        <begin position="175"/>
        <end position="195"/>
    </location>
</feature>
<dbReference type="PANTHER" id="PTHR16038:SF4">
    <property type="entry name" value="WD REPEAT-CONTAINING PROTEIN 74"/>
    <property type="match status" value="1"/>
</dbReference>
<accession>A0A1Y1UPQ7</accession>
<comment type="caution">
    <text evidence="6">The sequence shown here is derived from an EMBL/GenBank/DDBJ whole genome shotgun (WGS) entry which is preliminary data.</text>
</comment>
<evidence type="ECO:0000313" key="6">
    <source>
        <dbReference type="EMBL" id="ORX40011.1"/>
    </source>
</evidence>
<keyword evidence="7" id="KW-1185">Reference proteome</keyword>
<name>A0A1Y1UPQ7_9TREE</name>
<dbReference type="GO" id="GO:0005730">
    <property type="term" value="C:nucleolus"/>
    <property type="evidence" value="ECO:0007669"/>
    <property type="project" value="InterPro"/>
</dbReference>
<dbReference type="GO" id="GO:0042273">
    <property type="term" value="P:ribosomal large subunit biogenesis"/>
    <property type="evidence" value="ECO:0007669"/>
    <property type="project" value="InterPro"/>
</dbReference>
<dbReference type="InParanoid" id="A0A1Y1UPQ7"/>
<dbReference type="PANTHER" id="PTHR16038">
    <property type="entry name" value="NOP SEVEN ASSOCIATED PROTEIN 1"/>
    <property type="match status" value="1"/>
</dbReference>
<dbReference type="GeneID" id="33559673"/>
<evidence type="ECO:0000256" key="1">
    <source>
        <dbReference type="ARBA" id="ARBA00002889"/>
    </source>
</evidence>
<evidence type="ECO:0000256" key="2">
    <source>
        <dbReference type="ARBA" id="ARBA00007861"/>
    </source>
</evidence>
<dbReference type="Proteomes" id="UP000193218">
    <property type="component" value="Unassembled WGS sequence"/>
</dbReference>
<reference evidence="6 7" key="1">
    <citation type="submission" date="2017-03" db="EMBL/GenBank/DDBJ databases">
        <title>Widespread Adenine N6-methylation of Active Genes in Fungi.</title>
        <authorList>
            <consortium name="DOE Joint Genome Institute"/>
            <person name="Mondo S.J."/>
            <person name="Dannebaum R.O."/>
            <person name="Kuo R.C."/>
            <person name="Louie K.B."/>
            <person name="Bewick A.J."/>
            <person name="Labutti K."/>
            <person name="Haridas S."/>
            <person name="Kuo A."/>
            <person name="Salamov A."/>
            <person name="Ahrendt S.R."/>
            <person name="Lau R."/>
            <person name="Bowen B.P."/>
            <person name="Lipzen A."/>
            <person name="Sullivan W."/>
            <person name="Andreopoulos W.B."/>
            <person name="Clum A."/>
            <person name="Lindquist E."/>
            <person name="Daum C."/>
            <person name="Northen T.R."/>
            <person name="Ramamoorthy G."/>
            <person name="Schmitz R.J."/>
            <person name="Gryganskyi A."/>
            <person name="Culley D."/>
            <person name="Magnuson J."/>
            <person name="James T.Y."/>
            <person name="O'Malley M.A."/>
            <person name="Stajich J.E."/>
            <person name="Spatafora J.W."/>
            <person name="Visel A."/>
            <person name="Grigoriev I.V."/>
        </authorList>
    </citation>
    <scope>NUCLEOTIDE SEQUENCE [LARGE SCALE GENOMIC DNA]</scope>
    <source>
        <strain evidence="6 7">NRRL Y-17943</strain>
    </source>
</reference>
<comment type="similarity">
    <text evidence="2">Belongs to the NSA1 family.</text>
</comment>
<dbReference type="GO" id="GO:0030687">
    <property type="term" value="C:preribosome, large subunit precursor"/>
    <property type="evidence" value="ECO:0007669"/>
    <property type="project" value="TreeGrafter"/>
</dbReference>
<proteinExistence type="inferred from homology"/>
<dbReference type="RefSeq" id="XP_021873796.1">
    <property type="nucleotide sequence ID" value="XM_022017864.1"/>
</dbReference>
<evidence type="ECO:0000313" key="7">
    <source>
        <dbReference type="Proteomes" id="UP000193218"/>
    </source>
</evidence>
<dbReference type="InterPro" id="IPR036322">
    <property type="entry name" value="WD40_repeat_dom_sf"/>
</dbReference>
<feature type="region of interest" description="Disordered" evidence="5">
    <location>
        <begin position="402"/>
        <end position="439"/>
    </location>
</feature>
<dbReference type="OrthoDB" id="18388at2759"/>
<comment type="function">
    <text evidence="1">Involved in the biogenesis of the 60S ribosomal subunit.</text>
</comment>